<organism evidence="1 2">
    <name type="scientific">Dactylosporangium maewongense</name>
    <dbReference type="NCBI Taxonomy" id="634393"/>
    <lineage>
        <taxon>Bacteria</taxon>
        <taxon>Bacillati</taxon>
        <taxon>Actinomycetota</taxon>
        <taxon>Actinomycetes</taxon>
        <taxon>Micromonosporales</taxon>
        <taxon>Micromonosporaceae</taxon>
        <taxon>Dactylosporangium</taxon>
    </lineage>
</organism>
<gene>
    <name evidence="1" type="ORF">GCM10009827_110840</name>
</gene>
<evidence type="ECO:0000313" key="2">
    <source>
        <dbReference type="Proteomes" id="UP001501470"/>
    </source>
</evidence>
<dbReference type="Proteomes" id="UP001501470">
    <property type="component" value="Unassembled WGS sequence"/>
</dbReference>
<proteinExistence type="predicted"/>
<keyword evidence="2" id="KW-1185">Reference proteome</keyword>
<evidence type="ECO:0000313" key="1">
    <source>
        <dbReference type="EMBL" id="GAA1570834.1"/>
    </source>
</evidence>
<sequence length="61" mass="5926">MSAEPQWETVERCAALGDGGLCIGEAGAAVLEGPKVKGSVWVAAAAVAGVPTSAVLEEGAS</sequence>
<reference evidence="1 2" key="1">
    <citation type="journal article" date="2019" name="Int. J. Syst. Evol. Microbiol.">
        <title>The Global Catalogue of Microorganisms (GCM) 10K type strain sequencing project: providing services to taxonomists for standard genome sequencing and annotation.</title>
        <authorList>
            <consortium name="The Broad Institute Genomics Platform"/>
            <consortium name="The Broad Institute Genome Sequencing Center for Infectious Disease"/>
            <person name="Wu L."/>
            <person name="Ma J."/>
        </authorList>
    </citation>
    <scope>NUCLEOTIDE SEQUENCE [LARGE SCALE GENOMIC DNA]</scope>
    <source>
        <strain evidence="1 2">JCM 15933</strain>
    </source>
</reference>
<protein>
    <submittedName>
        <fullName evidence="1">Uncharacterized protein</fullName>
    </submittedName>
</protein>
<name>A0ABN2D845_9ACTN</name>
<accession>A0ABN2D845</accession>
<dbReference type="EMBL" id="BAAAQD010000045">
    <property type="protein sequence ID" value="GAA1570834.1"/>
    <property type="molecule type" value="Genomic_DNA"/>
</dbReference>
<comment type="caution">
    <text evidence="1">The sequence shown here is derived from an EMBL/GenBank/DDBJ whole genome shotgun (WGS) entry which is preliminary data.</text>
</comment>